<name>A0A4P9YGZ4_ROZAC</name>
<dbReference type="AlphaFoldDB" id="A0A4P9YGZ4"/>
<proteinExistence type="predicted"/>
<accession>A0A4P9YGZ4</accession>
<organism evidence="3 4">
    <name type="scientific">Rozella allomycis (strain CSF55)</name>
    <dbReference type="NCBI Taxonomy" id="988480"/>
    <lineage>
        <taxon>Eukaryota</taxon>
        <taxon>Fungi</taxon>
        <taxon>Fungi incertae sedis</taxon>
        <taxon>Cryptomycota</taxon>
        <taxon>Cryptomycota incertae sedis</taxon>
        <taxon>Rozella</taxon>
    </lineage>
</organism>
<gene>
    <name evidence="3" type="ORF">ROZALSC1DRAFT_29538</name>
</gene>
<protein>
    <submittedName>
        <fullName evidence="3">Uncharacterized protein</fullName>
    </submittedName>
</protein>
<dbReference type="EMBL" id="ML005362">
    <property type="protein sequence ID" value="RKP18813.1"/>
    <property type="molecule type" value="Genomic_DNA"/>
</dbReference>
<feature type="non-terminal residue" evidence="3">
    <location>
        <position position="564"/>
    </location>
</feature>
<feature type="coiled-coil region" evidence="1">
    <location>
        <begin position="207"/>
        <end position="293"/>
    </location>
</feature>
<keyword evidence="1" id="KW-0175">Coiled coil</keyword>
<feature type="region of interest" description="Disordered" evidence="2">
    <location>
        <begin position="453"/>
        <end position="472"/>
    </location>
</feature>
<evidence type="ECO:0000313" key="3">
    <source>
        <dbReference type="EMBL" id="RKP18813.1"/>
    </source>
</evidence>
<evidence type="ECO:0000256" key="1">
    <source>
        <dbReference type="SAM" id="Coils"/>
    </source>
</evidence>
<evidence type="ECO:0000313" key="4">
    <source>
        <dbReference type="Proteomes" id="UP000281549"/>
    </source>
</evidence>
<feature type="region of interest" description="Disordered" evidence="2">
    <location>
        <begin position="488"/>
        <end position="530"/>
    </location>
</feature>
<feature type="compositionally biased region" description="Polar residues" evidence="2">
    <location>
        <begin position="459"/>
        <end position="472"/>
    </location>
</feature>
<evidence type="ECO:0000256" key="2">
    <source>
        <dbReference type="SAM" id="MobiDB-lite"/>
    </source>
</evidence>
<sequence>MSNEGDTPIKAWEQRRAVKIGGNGMENPFKVSMKMPCWMKPGNKKVHEDSPHPKMMRREFKIDSNTVVEDDIEKDDNFNPGTEGNQGFVVEENQGGWMNEDMNSNSMNSKMVEPIENKTIMNEFHAIGNERNQDKKGDILDSIMNLISAQRNECENDRNEIEKQKMMISNYKGIILRQANQLKNLKKSIKESRIAKVDATVIFHDRIEEMKNQIKHILDLSKDYENVKQKLINFKNKFDEKIEEKNRDLKEKEKDLEIKKSSLENSLNEMEILKKESQKKNENESELKKKEILKIIQENDETLKSINENHEKDFIELKKIHLDQISSLEISHSESVKKLINTHEITISELKQSFESQKQNLLKDKEIEIEELKSKSESEIKDLNVKIQEEKEKIQEPKIDLNLLLKEKEEKFEKEKKELYSALQTEITKLTNEKNQLNLSIKTLQDQIHLLSQKKDTSDSITQTDQIQTPSTDIDSHVKSILQELGNEIKESDSKNKSKRLPFNNIDSNTRQRSPLARKSSRKYTSSQTNRKKLKVVYDHDVTPDTPSYWPSKFAIYFNHSIFI</sequence>
<reference evidence="4" key="1">
    <citation type="journal article" date="2018" name="Nat. Microbiol.">
        <title>Leveraging single-cell genomics to expand the fungal tree of life.</title>
        <authorList>
            <person name="Ahrendt S.R."/>
            <person name="Quandt C.A."/>
            <person name="Ciobanu D."/>
            <person name="Clum A."/>
            <person name="Salamov A."/>
            <person name="Andreopoulos B."/>
            <person name="Cheng J.F."/>
            <person name="Woyke T."/>
            <person name="Pelin A."/>
            <person name="Henrissat B."/>
            <person name="Reynolds N.K."/>
            <person name="Benny G.L."/>
            <person name="Smith M.E."/>
            <person name="James T.Y."/>
            <person name="Grigoriev I.V."/>
        </authorList>
    </citation>
    <scope>NUCLEOTIDE SEQUENCE [LARGE SCALE GENOMIC DNA]</scope>
    <source>
        <strain evidence="4">CSF55</strain>
    </source>
</reference>
<dbReference type="Proteomes" id="UP000281549">
    <property type="component" value="Unassembled WGS sequence"/>
</dbReference>